<comment type="caution">
    <text evidence="7">The sequence shown here is derived from an EMBL/GenBank/DDBJ whole genome shotgun (WGS) entry which is preliminary data.</text>
</comment>
<dbReference type="Gene3D" id="3.30.70.120">
    <property type="match status" value="1"/>
</dbReference>
<evidence type="ECO:0000256" key="5">
    <source>
        <dbReference type="ARBA" id="ARBA00023136"/>
    </source>
</evidence>
<evidence type="ECO:0000256" key="2">
    <source>
        <dbReference type="ARBA" id="ARBA00022475"/>
    </source>
</evidence>
<gene>
    <name evidence="7" type="ORF">OBE_06124</name>
</gene>
<keyword evidence="2" id="KW-1003">Cell membrane</keyword>
<evidence type="ECO:0000313" key="7">
    <source>
        <dbReference type="EMBL" id="EKC66099.1"/>
    </source>
</evidence>
<name>K1TFA0_9ZZZZ</name>
<comment type="subcellular location">
    <subcellularLocation>
        <location evidence="1">Cell membrane</location>
        <topology evidence="1">Multi-pass membrane protein</topology>
    </subcellularLocation>
</comment>
<dbReference type="PANTHER" id="PTHR33545">
    <property type="entry name" value="UPF0750 MEMBRANE PROTEIN YITT-RELATED"/>
    <property type="match status" value="1"/>
</dbReference>
<sequence>FSDKSEEIAQKIMTAGKGVTFLSGKGAYSGDEKQVICCAVRKNDYVKVKRYVKEVDESAFMIITSAKEVLGKGFKEIN</sequence>
<dbReference type="InterPro" id="IPR015867">
    <property type="entry name" value="N-reg_PII/ATP_PRibTrfase_C"/>
</dbReference>
<evidence type="ECO:0000256" key="3">
    <source>
        <dbReference type="ARBA" id="ARBA00022692"/>
    </source>
</evidence>
<dbReference type="InterPro" id="IPR051461">
    <property type="entry name" value="UPF0750_membrane"/>
</dbReference>
<dbReference type="CDD" id="cd16380">
    <property type="entry name" value="YitT_C"/>
    <property type="match status" value="1"/>
</dbReference>
<evidence type="ECO:0000256" key="4">
    <source>
        <dbReference type="ARBA" id="ARBA00022989"/>
    </source>
</evidence>
<reference evidence="7" key="1">
    <citation type="journal article" date="2013" name="Environ. Microbiol.">
        <title>Microbiota from the distal guts of lean and obese adolescents exhibit partial functional redundancy besides clear differences in community structure.</title>
        <authorList>
            <person name="Ferrer M."/>
            <person name="Ruiz A."/>
            <person name="Lanza F."/>
            <person name="Haange S.B."/>
            <person name="Oberbach A."/>
            <person name="Till H."/>
            <person name="Bargiela R."/>
            <person name="Campoy C."/>
            <person name="Segura M.T."/>
            <person name="Richter M."/>
            <person name="von Bergen M."/>
            <person name="Seifert J."/>
            <person name="Suarez A."/>
        </authorList>
    </citation>
    <scope>NUCLEOTIDE SEQUENCE</scope>
</reference>
<dbReference type="PANTHER" id="PTHR33545:SF5">
    <property type="entry name" value="UPF0750 MEMBRANE PROTEIN YITT"/>
    <property type="match status" value="1"/>
</dbReference>
<feature type="non-terminal residue" evidence="7">
    <location>
        <position position="1"/>
    </location>
</feature>
<evidence type="ECO:0000259" key="6">
    <source>
        <dbReference type="Pfam" id="PF10035"/>
    </source>
</evidence>
<keyword evidence="4" id="KW-1133">Transmembrane helix</keyword>
<proteinExistence type="predicted"/>
<dbReference type="EMBL" id="AJWZ01004201">
    <property type="protein sequence ID" value="EKC66099.1"/>
    <property type="molecule type" value="Genomic_DNA"/>
</dbReference>
<keyword evidence="3" id="KW-0812">Transmembrane</keyword>
<keyword evidence="5" id="KW-0472">Membrane</keyword>
<dbReference type="InterPro" id="IPR019264">
    <property type="entry name" value="DUF2179"/>
</dbReference>
<dbReference type="GO" id="GO:0005886">
    <property type="term" value="C:plasma membrane"/>
    <property type="evidence" value="ECO:0007669"/>
    <property type="project" value="UniProtKB-SubCell"/>
</dbReference>
<accession>K1TFA0</accession>
<evidence type="ECO:0000256" key="1">
    <source>
        <dbReference type="ARBA" id="ARBA00004651"/>
    </source>
</evidence>
<organism evidence="7">
    <name type="scientific">human gut metagenome</name>
    <dbReference type="NCBI Taxonomy" id="408170"/>
    <lineage>
        <taxon>unclassified sequences</taxon>
        <taxon>metagenomes</taxon>
        <taxon>organismal metagenomes</taxon>
    </lineage>
</organism>
<dbReference type="Pfam" id="PF10035">
    <property type="entry name" value="DUF2179"/>
    <property type="match status" value="1"/>
</dbReference>
<protein>
    <submittedName>
        <fullName evidence="7">YitT family protein</fullName>
    </submittedName>
</protein>
<dbReference type="AlphaFoldDB" id="K1TFA0"/>
<feature type="domain" description="DUF2179" evidence="6">
    <location>
        <begin position="18"/>
        <end position="71"/>
    </location>
</feature>